<dbReference type="InterPro" id="IPR009964">
    <property type="entry name" value="DUF1491"/>
</dbReference>
<dbReference type="Proteomes" id="UP001379235">
    <property type="component" value="Unassembled WGS sequence"/>
</dbReference>
<dbReference type="Gene3D" id="3.40.1530.20">
    <property type="entry name" value="Protein of unknown function (DUF1491)"/>
    <property type="match status" value="1"/>
</dbReference>
<proteinExistence type="predicted"/>
<sequence length="114" mass="12579">MDEARLPAHLEVSGLVRQVQAAGGFAMVLSKGERDAGTIMVVTCEKGRNSRAWERMPQADGSRDWTCIRSEDPDIPGAFAEFVDRRRTQDSDLWIVELDIADAERFIGSPGTKG</sequence>
<reference evidence="1 2" key="1">
    <citation type="submission" date="2024-03" db="EMBL/GenBank/DDBJ databases">
        <authorList>
            <person name="Jo J.-H."/>
        </authorList>
    </citation>
    <scope>NUCLEOTIDE SEQUENCE [LARGE SCALE GENOMIC DNA]</scope>
    <source>
        <strain evidence="1 2">AS3R-12</strain>
    </source>
</reference>
<dbReference type="EMBL" id="JBBHJY010000004">
    <property type="protein sequence ID" value="MEJ6010255.1"/>
    <property type="molecule type" value="Genomic_DNA"/>
</dbReference>
<protein>
    <submittedName>
        <fullName evidence="1">DUF1491 family protein</fullName>
    </submittedName>
</protein>
<comment type="caution">
    <text evidence="1">The sequence shown here is derived from an EMBL/GenBank/DDBJ whole genome shotgun (WGS) entry which is preliminary data.</text>
</comment>
<evidence type="ECO:0000313" key="1">
    <source>
        <dbReference type="EMBL" id="MEJ6010255.1"/>
    </source>
</evidence>
<accession>A0ABU8S8T8</accession>
<name>A0ABU8S8T8_9SPHN</name>
<gene>
    <name evidence="1" type="ORF">WG900_10030</name>
</gene>
<dbReference type="RefSeq" id="WP_339966785.1">
    <property type="nucleotide sequence ID" value="NZ_JBBHJY010000004.1"/>
</dbReference>
<evidence type="ECO:0000313" key="2">
    <source>
        <dbReference type="Proteomes" id="UP001379235"/>
    </source>
</evidence>
<organism evidence="1 2">
    <name type="scientific">Novosphingobium aquae</name>
    <dbReference type="NCBI Taxonomy" id="3133435"/>
    <lineage>
        <taxon>Bacteria</taxon>
        <taxon>Pseudomonadati</taxon>
        <taxon>Pseudomonadota</taxon>
        <taxon>Alphaproteobacteria</taxon>
        <taxon>Sphingomonadales</taxon>
        <taxon>Sphingomonadaceae</taxon>
        <taxon>Novosphingobium</taxon>
    </lineage>
</organism>
<keyword evidence="2" id="KW-1185">Reference proteome</keyword>
<dbReference type="Pfam" id="PF07372">
    <property type="entry name" value="DUF1491"/>
    <property type="match status" value="1"/>
</dbReference>